<evidence type="ECO:0000256" key="1">
    <source>
        <dbReference type="ARBA" id="ARBA00022737"/>
    </source>
</evidence>
<protein>
    <submittedName>
        <fullName evidence="2">Uncharacterized protein</fullName>
    </submittedName>
</protein>
<name>A0A1E1XDN8_9ACAR</name>
<dbReference type="InterPro" id="IPR052201">
    <property type="entry name" value="LRR-containing_regulator"/>
</dbReference>
<reference evidence="2" key="1">
    <citation type="journal article" date="2017" name="Front. Cell. Infect. Microbiol.">
        <title>The Distinct Transcriptional Response of the Midgut of Amblyomma sculptum and Amblyomma aureolatum Ticks to Rickettsia rickettsii Correlates to Their Differences in Susceptibility to Infection.</title>
        <authorList>
            <person name="Martins L.A."/>
            <person name="Galletti M.F.B.M."/>
            <person name="Ribeiro J.M."/>
            <person name="Fujita A."/>
            <person name="Costa F.B."/>
            <person name="Labruna M.B."/>
            <person name="Daffre S."/>
            <person name="Fogaca A.C."/>
        </authorList>
    </citation>
    <scope>NUCLEOTIDE SEQUENCE</scope>
</reference>
<dbReference type="PANTHER" id="PTHR24111">
    <property type="entry name" value="LEUCINE-RICH REPEAT-CONTAINING PROTEIN 34"/>
    <property type="match status" value="1"/>
</dbReference>
<sequence length="719" mass="79065">MVSPTTYYCMASPYPSLYADMPGLKRACTASSSNDCWLCDVLTSWNSALLHCRLTLREEEPGKLCLQSLRATIFADDSAPRVYAACDCAAFFLAYLPRQHKCIRRISLHRSLLPRQQALISHLPGADWWPEQPDCNVQHIEISGIASLDWAVLLCGLGRVSALKGLRIEDAIIDDCFVSKLDRLIAANSGCLQKLAISTSPTESAGIPDRLIGAISKCALLTELSIDGRLTTTGVEDLGRMLVSCKGIQKLSLRDQFNDERTRTLLGALSSCVKTNATLTELHYECLSLDIIELLDALQFNSTLKHLVLSGCKHNQKTFGTEDGVALGNALAKNSGLRSLVICHCTLSTLAAEDISAGLAFNSSLECFDLSHCRVDFYVASTLCRALHINRTLNMLVLDPDGGHIPEWTTFCEQLAAANCYRRVVMCWNETTMPNFANALKQPSLCPPECRIQSTGFSTTSFSQVCSALASSTVESLSVTFVDSGLTQAWYVREALHKNQSIVRLSLQEDSISAGTCIIVASALLENKTVTKLSLRINSMCTNMAQTLSDILSKNQTLEELQVNCIDVKPLCLDVIVSGLKQNRTLTHFSILDERACASCSTVAVDECMNRNLTNWNCAVQFVLETCISRRRAEAFESLQGMPCFLQRVAAASGKSLSETAVMVESAKRFIRNNYLFITGVVYRDICCHLSGQTQVDHLNSDCWLAIAQYLRVSDVIRD</sequence>
<dbReference type="SUPFAM" id="SSF52047">
    <property type="entry name" value="RNI-like"/>
    <property type="match status" value="2"/>
</dbReference>
<keyword evidence="1" id="KW-0677">Repeat</keyword>
<dbReference type="EMBL" id="GFAC01001835">
    <property type="protein sequence ID" value="JAT97353.1"/>
    <property type="molecule type" value="mRNA"/>
</dbReference>
<dbReference type="AlphaFoldDB" id="A0A1E1XDN8"/>
<organism evidence="2">
    <name type="scientific">Amblyomma aureolatum</name>
    <dbReference type="NCBI Taxonomy" id="187763"/>
    <lineage>
        <taxon>Eukaryota</taxon>
        <taxon>Metazoa</taxon>
        <taxon>Ecdysozoa</taxon>
        <taxon>Arthropoda</taxon>
        <taxon>Chelicerata</taxon>
        <taxon>Arachnida</taxon>
        <taxon>Acari</taxon>
        <taxon>Parasitiformes</taxon>
        <taxon>Ixodida</taxon>
        <taxon>Ixodoidea</taxon>
        <taxon>Ixodidae</taxon>
        <taxon>Amblyomminae</taxon>
        <taxon>Amblyomma</taxon>
    </lineage>
</organism>
<proteinExistence type="evidence at transcript level"/>
<accession>A0A1E1XDN8</accession>
<evidence type="ECO:0000313" key="2">
    <source>
        <dbReference type="EMBL" id="JAT97353.1"/>
    </source>
</evidence>
<dbReference type="InterPro" id="IPR032675">
    <property type="entry name" value="LRR_dom_sf"/>
</dbReference>
<dbReference type="Gene3D" id="3.80.10.10">
    <property type="entry name" value="Ribonuclease Inhibitor"/>
    <property type="match status" value="3"/>
</dbReference>
<dbReference type="PANTHER" id="PTHR24111:SF0">
    <property type="entry name" value="LEUCINE-RICH REPEAT-CONTAINING PROTEIN"/>
    <property type="match status" value="1"/>
</dbReference>